<organism evidence="3 4">
    <name type="scientific">Inconstantimicrobium porci</name>
    <dbReference type="NCBI Taxonomy" id="2652291"/>
    <lineage>
        <taxon>Bacteria</taxon>
        <taxon>Bacillati</taxon>
        <taxon>Bacillota</taxon>
        <taxon>Clostridia</taxon>
        <taxon>Eubacteriales</taxon>
        <taxon>Clostridiaceae</taxon>
        <taxon>Inconstantimicrobium</taxon>
    </lineage>
</organism>
<evidence type="ECO:0000313" key="3">
    <source>
        <dbReference type="EMBL" id="MSR90121.1"/>
    </source>
</evidence>
<feature type="region of interest" description="Disordered" evidence="2">
    <location>
        <begin position="161"/>
        <end position="180"/>
    </location>
</feature>
<protein>
    <submittedName>
        <fullName evidence="3">ATPase</fullName>
    </submittedName>
</protein>
<evidence type="ECO:0000313" key="4">
    <source>
        <dbReference type="Proteomes" id="UP000460287"/>
    </source>
</evidence>
<dbReference type="Proteomes" id="UP000460287">
    <property type="component" value="Unassembled WGS sequence"/>
</dbReference>
<evidence type="ECO:0000256" key="2">
    <source>
        <dbReference type="SAM" id="MobiDB-lite"/>
    </source>
</evidence>
<feature type="coiled-coil region" evidence="1">
    <location>
        <begin position="61"/>
        <end position="88"/>
    </location>
</feature>
<sequence length="180" mass="20818">MCSADKANIIELLEYLQDIIEDAAKVPITGKVIVDKKEIIEIIEQITNYLPDEFKKAQWVMSEKDRILSEAKKENENIRAQTMDLMKKQIENHDIVKEAQLKAQDILSLAQREAKEMRLGARDYADEVLSQLEREINETTNTALEKIKLDVEEMASKFTEDMNKTSSTIRSNVKELRDMK</sequence>
<dbReference type="AlphaFoldDB" id="A0A7X2T015"/>
<name>A0A7X2T015_9CLOT</name>
<dbReference type="EMBL" id="VULX01000001">
    <property type="protein sequence ID" value="MSR90121.1"/>
    <property type="molecule type" value="Genomic_DNA"/>
</dbReference>
<reference evidence="3 4" key="1">
    <citation type="submission" date="2019-08" db="EMBL/GenBank/DDBJ databases">
        <title>In-depth cultivation of the pig gut microbiome towards novel bacterial diversity and tailored functional studies.</title>
        <authorList>
            <person name="Wylensek D."/>
            <person name="Hitch T.C.A."/>
            <person name="Clavel T."/>
        </authorList>
    </citation>
    <scope>NUCLEOTIDE SEQUENCE [LARGE SCALE GENOMIC DNA]</scope>
    <source>
        <strain evidence="3 4">WCA-383-APC-5B</strain>
    </source>
</reference>
<keyword evidence="1" id="KW-0175">Coiled coil</keyword>
<proteinExistence type="predicted"/>
<keyword evidence="4" id="KW-1185">Reference proteome</keyword>
<accession>A0A7X2T015</accession>
<evidence type="ECO:0000256" key="1">
    <source>
        <dbReference type="SAM" id="Coils"/>
    </source>
</evidence>
<dbReference type="RefSeq" id="WP_154529994.1">
    <property type="nucleotide sequence ID" value="NZ_VULX01000001.1"/>
</dbReference>
<gene>
    <name evidence="3" type="ORF">FYJ33_01505</name>
</gene>
<comment type="caution">
    <text evidence="3">The sequence shown here is derived from an EMBL/GenBank/DDBJ whole genome shotgun (WGS) entry which is preliminary data.</text>
</comment>